<dbReference type="Proteomes" id="UP000664701">
    <property type="component" value="Chromosome"/>
</dbReference>
<evidence type="ECO:0000313" key="2">
    <source>
        <dbReference type="EMBL" id="WYJ75821.1"/>
    </source>
</evidence>
<organism evidence="2 3">
    <name type="scientific">Candidatus Enterococcus lowellii</name>
    <dbReference type="NCBI Taxonomy" id="2230877"/>
    <lineage>
        <taxon>Bacteria</taxon>
        <taxon>Bacillati</taxon>
        <taxon>Bacillota</taxon>
        <taxon>Bacilli</taxon>
        <taxon>Lactobacillales</taxon>
        <taxon>Enterococcaceae</taxon>
        <taxon>Enterococcus</taxon>
    </lineage>
</organism>
<dbReference type="PANTHER" id="PTHR31126">
    <property type="entry name" value="TYROSINE-PROTEIN PHOSPHATASE"/>
    <property type="match status" value="1"/>
</dbReference>
<comment type="similarity">
    <text evidence="1">Belongs to the protein-tyrosine phosphatase family.</text>
</comment>
<dbReference type="EMBL" id="CP147251">
    <property type="protein sequence ID" value="WYJ75821.1"/>
    <property type="molecule type" value="Genomic_DNA"/>
</dbReference>
<evidence type="ECO:0000256" key="1">
    <source>
        <dbReference type="ARBA" id="ARBA00009580"/>
    </source>
</evidence>
<evidence type="ECO:0000313" key="3">
    <source>
        <dbReference type="Proteomes" id="UP000664701"/>
    </source>
</evidence>
<sequence>MSVYVQPYTIPNVTIKREEEQLFISMDNAKENTYQLFSGNRPHLEAINKKIGESKNSMFRVTLPVDEGPYYFVIKGEDFETNIFSERVIQLKQAINFRDLGGYQTTDGRVTRWGLLFRGDQLSKLDETDRRLLEKMNLKTIVDYRSEHERTVNPNKQIATVIQTVHCDPQSSFSEAAANAVDLNEENVKLVRQLEEGKIESKYINGKGENVIEDYQFLITSEPAKEAYKKFLQTCADVANAPLVHHCRGGKDRTGLGSMFLLLLLGVKEEEIVNDYILTGIIRKDRNQLKYELYQELTKNEDYLAYLMAMIETREEFIRASIERIKELYPTTTDYFIQHFGLTQEQIDTMREFYLEEGMNK</sequence>
<reference evidence="2 3" key="1">
    <citation type="submission" date="2021-03" db="EMBL/GenBank/DDBJ databases">
        <authorList>
            <person name="Gilmore M.S."/>
            <person name="Schwartzman J."/>
            <person name="Van Tyne D."/>
            <person name="Martin M."/>
            <person name="Earl A.M."/>
            <person name="Manson A.L."/>
            <person name="Straub T."/>
            <person name="Salamzade R."/>
            <person name="Saavedra J."/>
            <person name="Lebreton F."/>
            <person name="Prichula J."/>
            <person name="Schaufler K."/>
            <person name="Gaca A."/>
            <person name="Sgardioli B."/>
            <person name="Wagenaar J."/>
            <person name="Strong T."/>
        </authorList>
    </citation>
    <scope>NUCLEOTIDE SEQUENCE [LARGE SCALE GENOMIC DNA]</scope>
    <source>
        <strain evidence="2 3">DIV2402</strain>
    </source>
</reference>
<proteinExistence type="inferred from homology"/>
<dbReference type="InterPro" id="IPR029021">
    <property type="entry name" value="Prot-tyrosine_phosphatase-like"/>
</dbReference>
<dbReference type="PANTHER" id="PTHR31126:SF1">
    <property type="entry name" value="TYROSINE SPECIFIC PROTEIN PHOSPHATASES DOMAIN-CONTAINING PROTEIN"/>
    <property type="match status" value="1"/>
</dbReference>
<reference evidence="2 3" key="2">
    <citation type="submission" date="2024-03" db="EMBL/GenBank/DDBJ databases">
        <title>The Genome Sequence of Enterococcus sp. DIV2402.</title>
        <authorList>
            <consortium name="The Broad Institute Genomics Platform"/>
            <consortium name="The Broad Institute Microbial Omics Core"/>
            <consortium name="The Broad Institute Genomic Center for Infectious Diseases"/>
            <person name="Earl A."/>
            <person name="Manson A."/>
            <person name="Gilmore M."/>
            <person name="Schwartman J."/>
            <person name="Shea T."/>
            <person name="Abouelleil A."/>
            <person name="Cao P."/>
            <person name="Chapman S."/>
            <person name="Cusick C."/>
            <person name="Young S."/>
            <person name="Neafsey D."/>
            <person name="Nusbaum C."/>
            <person name="Birren B."/>
        </authorList>
    </citation>
    <scope>NUCLEOTIDE SEQUENCE [LARGE SCALE GENOMIC DNA]</scope>
    <source>
        <strain evidence="2 3">DIV2402</strain>
    </source>
</reference>
<dbReference type="RefSeq" id="WP_207941892.1">
    <property type="nucleotide sequence ID" value="NZ_CP147251.1"/>
</dbReference>
<gene>
    <name evidence="2" type="ORF">DOK78_000409</name>
</gene>
<dbReference type="Gene3D" id="3.90.190.10">
    <property type="entry name" value="Protein tyrosine phosphatase superfamily"/>
    <property type="match status" value="1"/>
</dbReference>
<dbReference type="SUPFAM" id="SSF52799">
    <property type="entry name" value="(Phosphotyrosine protein) phosphatases II"/>
    <property type="match status" value="1"/>
</dbReference>
<dbReference type="Pfam" id="PF13350">
    <property type="entry name" value="Y_phosphatase3"/>
    <property type="match status" value="1"/>
</dbReference>
<accession>A0ABZ2SL10</accession>
<keyword evidence="3" id="KW-1185">Reference proteome</keyword>
<protein>
    <submittedName>
        <fullName evidence="2">Protein-tyrosine phosphatase</fullName>
    </submittedName>
</protein>
<dbReference type="InterPro" id="IPR026893">
    <property type="entry name" value="Tyr/Ser_Pase_IphP-type"/>
</dbReference>
<name>A0ABZ2SL10_9ENTE</name>